<dbReference type="AlphaFoldDB" id="A0ABD4TLB1"/>
<comment type="caution">
    <text evidence="1">The sequence shown here is derived from an EMBL/GenBank/DDBJ whole genome shotgun (WGS) entry which is preliminary data.</text>
</comment>
<evidence type="ECO:0000313" key="1">
    <source>
        <dbReference type="EMBL" id="MCQ1538070.1"/>
    </source>
</evidence>
<evidence type="ECO:0000313" key="2">
    <source>
        <dbReference type="Proteomes" id="UP001524383"/>
    </source>
</evidence>
<proteinExistence type="predicted"/>
<reference evidence="1 2" key="1">
    <citation type="submission" date="2019-08" db="EMBL/GenBank/DDBJ databases">
        <authorList>
            <person name="Chen S.-C."/>
            <person name="Lai M.-C."/>
            <person name="You Y.-T."/>
        </authorList>
    </citation>
    <scope>NUCLEOTIDE SEQUENCE [LARGE SCALE GENOMIC DNA]</scope>
    <source>
        <strain evidence="1 2">P2F9704a</strain>
    </source>
</reference>
<keyword evidence="2" id="KW-1185">Reference proteome</keyword>
<gene>
    <name evidence="1" type="ORF">FTO68_03570</name>
</gene>
<name>A0ABD4TLB1_9EURY</name>
<sequence length="180" mass="20391">MSLICSPDTLITHQQKSECMGSEFTCTFCGRCCNGFGRYITINQKIGGAYSVTLSLTKESFMAVLDPGRSTLFADTSYQNEHPHACPFLRREDEDRVICTIYRSRPRFCRDYICCTGKVMREDALCGEMKGRRDLKTDDPALQDDWIGLKERYGGVPDLEWKKEVSKALAASGYEVVFYG</sequence>
<dbReference type="EMBL" id="VOTZ01000005">
    <property type="protein sequence ID" value="MCQ1538070.1"/>
    <property type="molecule type" value="Genomic_DNA"/>
</dbReference>
<dbReference type="InterPro" id="IPR005358">
    <property type="entry name" value="Puta_zinc/iron-chelating_dom"/>
</dbReference>
<dbReference type="Pfam" id="PF03692">
    <property type="entry name" value="CxxCxxCC"/>
    <property type="match status" value="1"/>
</dbReference>
<protein>
    <submittedName>
        <fullName evidence="1">YkgJ family cysteine cluster protein</fullName>
    </submittedName>
</protein>
<accession>A0ABD4TLB1</accession>
<organism evidence="1 2">
    <name type="scientific">Methanocalculus taiwanensis</name>
    <dbReference type="NCBI Taxonomy" id="106207"/>
    <lineage>
        <taxon>Archaea</taxon>
        <taxon>Methanobacteriati</taxon>
        <taxon>Methanobacteriota</taxon>
        <taxon>Stenosarchaea group</taxon>
        <taxon>Methanomicrobia</taxon>
        <taxon>Methanomicrobiales</taxon>
        <taxon>Methanocalculaceae</taxon>
        <taxon>Methanocalculus</taxon>
    </lineage>
</organism>
<dbReference type="Proteomes" id="UP001524383">
    <property type="component" value="Unassembled WGS sequence"/>
</dbReference>